<name>A0A974CZE6_XENLA</name>
<keyword evidence="1" id="KW-1133">Transmembrane helix</keyword>
<sequence>MAVPGRNVSVAILDHKLDRDRCKRLLLLYFYSVPASLTATTVFQHRPPRLTKARGHKVENIAAIHYVLCTVPPAMQVEEIPEVSAFQNIMLAAFGRAVCMAGNWRE</sequence>
<dbReference type="Proteomes" id="UP000694892">
    <property type="component" value="Chromosome 5L"/>
</dbReference>
<organism evidence="2 3">
    <name type="scientific">Xenopus laevis</name>
    <name type="common">African clawed frog</name>
    <dbReference type="NCBI Taxonomy" id="8355"/>
    <lineage>
        <taxon>Eukaryota</taxon>
        <taxon>Metazoa</taxon>
        <taxon>Chordata</taxon>
        <taxon>Craniata</taxon>
        <taxon>Vertebrata</taxon>
        <taxon>Euteleostomi</taxon>
        <taxon>Amphibia</taxon>
        <taxon>Batrachia</taxon>
        <taxon>Anura</taxon>
        <taxon>Pipoidea</taxon>
        <taxon>Pipidae</taxon>
        <taxon>Xenopodinae</taxon>
        <taxon>Xenopus</taxon>
        <taxon>Xenopus</taxon>
    </lineage>
</organism>
<keyword evidence="1" id="KW-0812">Transmembrane</keyword>
<evidence type="ECO:0000313" key="3">
    <source>
        <dbReference type="Proteomes" id="UP000694892"/>
    </source>
</evidence>
<evidence type="ECO:0000256" key="1">
    <source>
        <dbReference type="SAM" id="Phobius"/>
    </source>
</evidence>
<evidence type="ECO:0000313" key="2">
    <source>
        <dbReference type="EMBL" id="OCT81462.1"/>
    </source>
</evidence>
<keyword evidence="1" id="KW-0472">Membrane</keyword>
<proteinExistence type="predicted"/>
<feature type="non-terminal residue" evidence="2">
    <location>
        <position position="106"/>
    </location>
</feature>
<protein>
    <submittedName>
        <fullName evidence="2">Uncharacterized protein</fullName>
    </submittedName>
</protein>
<dbReference type="AlphaFoldDB" id="A0A974CZE6"/>
<accession>A0A974CZE6</accession>
<feature type="transmembrane region" description="Helical" evidence="1">
    <location>
        <begin position="25"/>
        <end position="43"/>
    </location>
</feature>
<gene>
    <name evidence="2" type="ORF">XELAEV_18028282mg</name>
</gene>
<reference evidence="3" key="1">
    <citation type="journal article" date="2016" name="Nature">
        <title>Genome evolution in the allotetraploid frog Xenopus laevis.</title>
        <authorList>
            <person name="Session A.M."/>
            <person name="Uno Y."/>
            <person name="Kwon T."/>
            <person name="Chapman J.A."/>
            <person name="Toyoda A."/>
            <person name="Takahashi S."/>
            <person name="Fukui A."/>
            <person name="Hikosaka A."/>
            <person name="Suzuki A."/>
            <person name="Kondo M."/>
            <person name="van Heeringen S.J."/>
            <person name="Quigley I."/>
            <person name="Heinz S."/>
            <person name="Ogino H."/>
            <person name="Ochi H."/>
            <person name="Hellsten U."/>
            <person name="Lyons J.B."/>
            <person name="Simakov O."/>
            <person name="Putnam N."/>
            <person name="Stites J."/>
            <person name="Kuroki Y."/>
            <person name="Tanaka T."/>
            <person name="Michiue T."/>
            <person name="Watanabe M."/>
            <person name="Bogdanovic O."/>
            <person name="Lister R."/>
            <person name="Georgiou G."/>
            <person name="Paranjpe S.S."/>
            <person name="van Kruijsbergen I."/>
            <person name="Shu S."/>
            <person name="Carlson J."/>
            <person name="Kinoshita T."/>
            <person name="Ohta Y."/>
            <person name="Mawaribuchi S."/>
            <person name="Jenkins J."/>
            <person name="Grimwood J."/>
            <person name="Schmutz J."/>
            <person name="Mitros T."/>
            <person name="Mozaffari S.V."/>
            <person name="Suzuki Y."/>
            <person name="Haramoto Y."/>
            <person name="Yamamoto T.S."/>
            <person name="Takagi C."/>
            <person name="Heald R."/>
            <person name="Miller K."/>
            <person name="Haudenschild C."/>
            <person name="Kitzman J."/>
            <person name="Nakayama T."/>
            <person name="Izutsu Y."/>
            <person name="Robert J."/>
            <person name="Fortriede J."/>
            <person name="Burns K."/>
            <person name="Lotay V."/>
            <person name="Karimi K."/>
            <person name="Yasuoka Y."/>
            <person name="Dichmann D.S."/>
            <person name="Flajnik M.F."/>
            <person name="Houston D.W."/>
            <person name="Shendure J."/>
            <person name="DuPasquier L."/>
            <person name="Vize P.D."/>
            <person name="Zorn A.M."/>
            <person name="Ito M."/>
            <person name="Marcotte E.M."/>
            <person name="Wallingford J.B."/>
            <person name="Ito Y."/>
            <person name="Asashima M."/>
            <person name="Ueno N."/>
            <person name="Matsuda Y."/>
            <person name="Veenstra G.J."/>
            <person name="Fujiyama A."/>
            <person name="Harland R.M."/>
            <person name="Taira M."/>
            <person name="Rokhsar D.S."/>
        </authorList>
    </citation>
    <scope>NUCLEOTIDE SEQUENCE [LARGE SCALE GENOMIC DNA]</scope>
    <source>
        <strain evidence="3">J</strain>
    </source>
</reference>
<dbReference type="EMBL" id="CM004474">
    <property type="protein sequence ID" value="OCT81462.1"/>
    <property type="molecule type" value="Genomic_DNA"/>
</dbReference>